<gene>
    <name evidence="2" type="ORF">LCGC14_2972280</name>
</gene>
<dbReference type="AlphaFoldDB" id="A0A0F8X9Y9"/>
<evidence type="ECO:0000259" key="1">
    <source>
        <dbReference type="Pfam" id="PF01624"/>
    </source>
</evidence>
<name>A0A0F8X9Y9_9ZZZZ</name>
<dbReference type="EMBL" id="LAZR01060459">
    <property type="protein sequence ID" value="KKK65623.1"/>
    <property type="molecule type" value="Genomic_DNA"/>
</dbReference>
<comment type="caution">
    <text evidence="2">The sequence shown here is derived from an EMBL/GenBank/DDBJ whole genome shotgun (WGS) entry which is preliminary data.</text>
</comment>
<dbReference type="GO" id="GO:0005524">
    <property type="term" value="F:ATP binding"/>
    <property type="evidence" value="ECO:0007669"/>
    <property type="project" value="InterPro"/>
</dbReference>
<protein>
    <recommendedName>
        <fullName evidence="1">DNA mismatch repair protein MutS-like N-terminal domain-containing protein</fullName>
    </recommendedName>
</protein>
<sequence length="88" mass="9993">MSRGFLKQYQDAKKEYPDSLLLFRMGDFYEAFDADAEIVAEVLNLAITKRNGLLMTGFPQIHLDSYLKKLVAAGYRVAVAEFVPKESK</sequence>
<organism evidence="2">
    <name type="scientific">marine sediment metagenome</name>
    <dbReference type="NCBI Taxonomy" id="412755"/>
    <lineage>
        <taxon>unclassified sequences</taxon>
        <taxon>metagenomes</taxon>
        <taxon>ecological metagenomes</taxon>
    </lineage>
</organism>
<reference evidence="2" key="1">
    <citation type="journal article" date="2015" name="Nature">
        <title>Complex archaea that bridge the gap between prokaryotes and eukaryotes.</title>
        <authorList>
            <person name="Spang A."/>
            <person name="Saw J.H."/>
            <person name="Jorgensen S.L."/>
            <person name="Zaremba-Niedzwiedzka K."/>
            <person name="Martijn J."/>
            <person name="Lind A.E."/>
            <person name="van Eijk R."/>
            <person name="Schleper C."/>
            <person name="Guy L."/>
            <person name="Ettema T.J."/>
        </authorList>
    </citation>
    <scope>NUCLEOTIDE SEQUENCE</scope>
</reference>
<accession>A0A0F8X9Y9</accession>
<dbReference type="Gene3D" id="3.40.1170.10">
    <property type="entry name" value="DNA repair protein MutS, domain I"/>
    <property type="match status" value="1"/>
</dbReference>
<evidence type="ECO:0000313" key="2">
    <source>
        <dbReference type="EMBL" id="KKK65623.1"/>
    </source>
</evidence>
<feature type="domain" description="DNA mismatch repair protein MutS-like N-terminal" evidence="1">
    <location>
        <begin position="4"/>
        <end position="83"/>
    </location>
</feature>
<dbReference type="GO" id="GO:0006298">
    <property type="term" value="P:mismatch repair"/>
    <property type="evidence" value="ECO:0007669"/>
    <property type="project" value="InterPro"/>
</dbReference>
<dbReference type="InterPro" id="IPR016151">
    <property type="entry name" value="DNA_mismatch_repair_MutS_N"/>
</dbReference>
<dbReference type="SUPFAM" id="SSF55271">
    <property type="entry name" value="DNA repair protein MutS, domain I"/>
    <property type="match status" value="1"/>
</dbReference>
<proteinExistence type="predicted"/>
<dbReference type="Pfam" id="PF01624">
    <property type="entry name" value="MutS_I"/>
    <property type="match status" value="1"/>
</dbReference>
<dbReference type="InterPro" id="IPR007695">
    <property type="entry name" value="DNA_mismatch_repair_MutS-lik_N"/>
</dbReference>
<dbReference type="GO" id="GO:0030983">
    <property type="term" value="F:mismatched DNA binding"/>
    <property type="evidence" value="ECO:0007669"/>
    <property type="project" value="InterPro"/>
</dbReference>